<keyword evidence="3" id="KW-1185">Reference proteome</keyword>
<dbReference type="OrthoDB" id="5215637at2759"/>
<keyword evidence="1" id="KW-0812">Transmembrane</keyword>
<dbReference type="AlphaFoldDB" id="A0A229XFI0"/>
<keyword evidence="1" id="KW-0472">Membrane</keyword>
<dbReference type="Proteomes" id="UP000215289">
    <property type="component" value="Unassembled WGS sequence"/>
</dbReference>
<evidence type="ECO:0000313" key="2">
    <source>
        <dbReference type="EMBL" id="RLL97638.1"/>
    </source>
</evidence>
<protein>
    <recommendedName>
        <fullName evidence="4">Mid2 domain-containing protein</fullName>
    </recommendedName>
</protein>
<gene>
    <name evidence="2" type="ORF">CFD26_107118</name>
</gene>
<evidence type="ECO:0000256" key="1">
    <source>
        <dbReference type="SAM" id="Phobius"/>
    </source>
</evidence>
<name>A0A229XFI0_9EURO</name>
<organism evidence="2 3">
    <name type="scientific">Aspergillus turcosus</name>
    <dbReference type="NCBI Taxonomy" id="1245748"/>
    <lineage>
        <taxon>Eukaryota</taxon>
        <taxon>Fungi</taxon>
        <taxon>Dikarya</taxon>
        <taxon>Ascomycota</taxon>
        <taxon>Pezizomycotina</taxon>
        <taxon>Eurotiomycetes</taxon>
        <taxon>Eurotiomycetidae</taxon>
        <taxon>Eurotiales</taxon>
        <taxon>Aspergillaceae</taxon>
        <taxon>Aspergillus</taxon>
        <taxon>Aspergillus subgen. Fumigati</taxon>
    </lineage>
</organism>
<sequence length="160" mass="16496">MGYDTTNAKYCCGSVADNGCQVGNPFTIENGAVIPGVAALAGYSNSSSMANTTCSNSSSITNTTCPTENSSSPSSHDVAIGVGVGVPLGIIALASIAWALWERRQCKYARLESAPAAGAQALGQHQYPYPPHSVYETHPAELATRQTNLVSELDSNGGAK</sequence>
<reference evidence="2 3" key="1">
    <citation type="submission" date="2018-08" db="EMBL/GenBank/DDBJ databases">
        <title>Draft genome sequences of two Aspergillus turcosus clinical strains isolated from bronchoalveolar lavage fluid: one azole-susceptible and the other azole-resistant.</title>
        <authorList>
            <person name="Parent-Michaud M."/>
            <person name="Dufresne P.J."/>
            <person name="Fournier E."/>
            <person name="Martineau C."/>
            <person name="Moreira S."/>
            <person name="Perkins V."/>
            <person name="De Repentigny L."/>
            <person name="Dufresne S.F."/>
        </authorList>
    </citation>
    <scope>NUCLEOTIDE SEQUENCE [LARGE SCALE GENOMIC DNA]</scope>
    <source>
        <strain evidence="2">HMR AF 1038</strain>
    </source>
</reference>
<evidence type="ECO:0008006" key="4">
    <source>
        <dbReference type="Google" id="ProtNLM"/>
    </source>
</evidence>
<feature type="transmembrane region" description="Helical" evidence="1">
    <location>
        <begin position="78"/>
        <end position="101"/>
    </location>
</feature>
<dbReference type="STRING" id="1245748.A0A229XFI0"/>
<evidence type="ECO:0000313" key="3">
    <source>
        <dbReference type="Proteomes" id="UP000215289"/>
    </source>
</evidence>
<dbReference type="EMBL" id="NIDN02000072">
    <property type="protein sequence ID" value="RLL97638.1"/>
    <property type="molecule type" value="Genomic_DNA"/>
</dbReference>
<keyword evidence="1" id="KW-1133">Transmembrane helix</keyword>
<comment type="caution">
    <text evidence="2">The sequence shown here is derived from an EMBL/GenBank/DDBJ whole genome shotgun (WGS) entry which is preliminary data.</text>
</comment>
<accession>A0A229XFI0</accession>
<proteinExistence type="predicted"/>